<dbReference type="InterPro" id="IPR040204">
    <property type="entry name" value="UBR7"/>
</dbReference>
<dbReference type="Gene3D" id="3.30.40.10">
    <property type="entry name" value="Zinc/RING finger domain, C3HC4 (zinc finger)"/>
    <property type="match status" value="1"/>
</dbReference>
<evidence type="ECO:0000313" key="7">
    <source>
        <dbReference type="Proteomes" id="UP001151582"/>
    </source>
</evidence>
<name>A0A9W8AV86_9FUNG</name>
<gene>
    <name evidence="6" type="ORF">H4R34_006109</name>
</gene>
<dbReference type="OrthoDB" id="5795902at2759"/>
<dbReference type="InterPro" id="IPR003126">
    <property type="entry name" value="Znf_UBR"/>
</dbReference>
<dbReference type="GO" id="GO:0008270">
    <property type="term" value="F:zinc ion binding"/>
    <property type="evidence" value="ECO:0007669"/>
    <property type="project" value="UniProtKB-KW"/>
</dbReference>
<dbReference type="InterPro" id="IPR011011">
    <property type="entry name" value="Znf_FYVE_PHD"/>
</dbReference>
<dbReference type="InterPro" id="IPR047506">
    <property type="entry name" value="UBR7-like_UBR-box"/>
</dbReference>
<keyword evidence="3" id="KW-0862">Zinc</keyword>
<feature type="region of interest" description="Disordered" evidence="4">
    <location>
        <begin position="274"/>
        <end position="311"/>
    </location>
</feature>
<feature type="non-terminal residue" evidence="6">
    <location>
        <position position="1"/>
    </location>
</feature>
<dbReference type="Proteomes" id="UP001151582">
    <property type="component" value="Unassembled WGS sequence"/>
</dbReference>
<dbReference type="SMART" id="SM00396">
    <property type="entry name" value="ZnF_UBR1"/>
    <property type="match status" value="1"/>
</dbReference>
<evidence type="ECO:0000256" key="3">
    <source>
        <dbReference type="ARBA" id="ARBA00022833"/>
    </source>
</evidence>
<evidence type="ECO:0000256" key="4">
    <source>
        <dbReference type="SAM" id="MobiDB-lite"/>
    </source>
</evidence>
<dbReference type="PROSITE" id="PS01359">
    <property type="entry name" value="ZF_PHD_1"/>
    <property type="match status" value="1"/>
</dbReference>
<dbReference type="AlphaFoldDB" id="A0A9W8AV86"/>
<dbReference type="CDD" id="cd19677">
    <property type="entry name" value="UBR-box_UBR7"/>
    <property type="match status" value="1"/>
</dbReference>
<sequence>MSSPIRPTDGAVTTAVDYLHAQAQLEKEAEEVLPGKFDHCTHGLGYIHQPVYVCLTCMRHHQDTVKPAATQASAATQEGTLPSLTADGTNNGDSTTSIVPAPSKLAKLVHGLGLASAAGICYSCSIACHASHEVIELFNKRHFRCDCGSRRTAPSQCSLEPKPTATNDENHYSHNFIGRYCWCDQLYDPSEEDRVMFQCAVCCDWFHDTCIDKMPPGAEFDEFICDHCTTTYPILLQNCQSKLIQAGQVDPMTHKVVALQACIIETGSSITIPTTGVPSGSLGDEPTNGADARPAKRPRPDPVTSSSTSPIKLHCKL</sequence>
<evidence type="ECO:0000256" key="2">
    <source>
        <dbReference type="ARBA" id="ARBA00022771"/>
    </source>
</evidence>
<dbReference type="InterPro" id="IPR019786">
    <property type="entry name" value="Zinc_finger_PHD-type_CS"/>
</dbReference>
<accession>A0A9W8AV86</accession>
<dbReference type="PANTHER" id="PTHR13513">
    <property type="entry name" value="E3 UBIQUITIN-PROTEIN LIGASE UBR7"/>
    <property type="match status" value="1"/>
</dbReference>
<evidence type="ECO:0000256" key="1">
    <source>
        <dbReference type="ARBA" id="ARBA00022723"/>
    </source>
</evidence>
<organism evidence="6 7">
    <name type="scientific">Dimargaris verticillata</name>
    <dbReference type="NCBI Taxonomy" id="2761393"/>
    <lineage>
        <taxon>Eukaryota</taxon>
        <taxon>Fungi</taxon>
        <taxon>Fungi incertae sedis</taxon>
        <taxon>Zoopagomycota</taxon>
        <taxon>Kickxellomycotina</taxon>
        <taxon>Dimargaritomycetes</taxon>
        <taxon>Dimargaritales</taxon>
        <taxon>Dimargaritaceae</taxon>
        <taxon>Dimargaris</taxon>
    </lineage>
</organism>
<evidence type="ECO:0000259" key="5">
    <source>
        <dbReference type="SMART" id="SM00396"/>
    </source>
</evidence>
<feature type="compositionally biased region" description="Polar residues" evidence="4">
    <location>
        <begin position="70"/>
        <end position="91"/>
    </location>
</feature>
<evidence type="ECO:0000313" key="6">
    <source>
        <dbReference type="EMBL" id="KAJ1970022.1"/>
    </source>
</evidence>
<dbReference type="SUPFAM" id="SSF57903">
    <property type="entry name" value="FYVE/PHD zinc finger"/>
    <property type="match status" value="1"/>
</dbReference>
<proteinExistence type="predicted"/>
<dbReference type="EMBL" id="JANBQB010001855">
    <property type="protein sequence ID" value="KAJ1970022.1"/>
    <property type="molecule type" value="Genomic_DNA"/>
</dbReference>
<reference evidence="6" key="1">
    <citation type="submission" date="2022-07" db="EMBL/GenBank/DDBJ databases">
        <title>Phylogenomic reconstructions and comparative analyses of Kickxellomycotina fungi.</title>
        <authorList>
            <person name="Reynolds N.K."/>
            <person name="Stajich J.E."/>
            <person name="Barry K."/>
            <person name="Grigoriev I.V."/>
            <person name="Crous P."/>
            <person name="Smith M.E."/>
        </authorList>
    </citation>
    <scope>NUCLEOTIDE SEQUENCE</scope>
    <source>
        <strain evidence="6">RSA 567</strain>
    </source>
</reference>
<dbReference type="PANTHER" id="PTHR13513:SF9">
    <property type="entry name" value="E3 UBIQUITIN-PROTEIN LIGASE UBR7-RELATED"/>
    <property type="match status" value="1"/>
</dbReference>
<feature type="domain" description="UBR-type" evidence="5">
    <location>
        <begin position="103"/>
        <end position="161"/>
    </location>
</feature>
<keyword evidence="7" id="KW-1185">Reference proteome</keyword>
<dbReference type="InterPro" id="IPR013083">
    <property type="entry name" value="Znf_RING/FYVE/PHD"/>
</dbReference>
<dbReference type="GO" id="GO:0005737">
    <property type="term" value="C:cytoplasm"/>
    <property type="evidence" value="ECO:0007669"/>
    <property type="project" value="TreeGrafter"/>
</dbReference>
<keyword evidence="2" id="KW-0863">Zinc-finger</keyword>
<feature type="region of interest" description="Disordered" evidence="4">
    <location>
        <begin position="68"/>
        <end position="91"/>
    </location>
</feature>
<dbReference type="Pfam" id="PF02207">
    <property type="entry name" value="zf-UBR"/>
    <property type="match status" value="1"/>
</dbReference>
<dbReference type="GO" id="GO:0061630">
    <property type="term" value="F:ubiquitin protein ligase activity"/>
    <property type="evidence" value="ECO:0007669"/>
    <property type="project" value="InterPro"/>
</dbReference>
<protein>
    <recommendedName>
        <fullName evidence="5">UBR-type domain-containing protein</fullName>
    </recommendedName>
</protein>
<comment type="caution">
    <text evidence="6">The sequence shown here is derived from an EMBL/GenBank/DDBJ whole genome shotgun (WGS) entry which is preliminary data.</text>
</comment>
<keyword evidence="1" id="KW-0479">Metal-binding</keyword>
<dbReference type="CDD" id="cd15542">
    <property type="entry name" value="PHD_UBR7"/>
    <property type="match status" value="1"/>
</dbReference>